<keyword evidence="2" id="KW-0238">DNA-binding</keyword>
<evidence type="ECO:0000256" key="3">
    <source>
        <dbReference type="ARBA" id="ARBA00023163"/>
    </source>
</evidence>
<dbReference type="AlphaFoldDB" id="A0A6J7FPN4"/>
<dbReference type="GO" id="GO:0003677">
    <property type="term" value="F:DNA binding"/>
    <property type="evidence" value="ECO:0007669"/>
    <property type="project" value="UniProtKB-KW"/>
</dbReference>
<evidence type="ECO:0000256" key="1">
    <source>
        <dbReference type="ARBA" id="ARBA00023015"/>
    </source>
</evidence>
<sequence>MIANGVTTGHTVLVTVEPLRLSFRRQVREQALQSAHALTVDKGWTQVRMSEVAAQTGVSRPTLYKEFGDKQGLGEALILRETERFLTGIAQALEQHPTDIAAGILAAVEYMLAEADASPLLRGILTSARAGDNEALPLLTTRSAPILSAATDTLVSWFRGHFPELDAEDLADSADALARLAVSHLVLPTDDHPATARRLARVALRCLRLDLL</sequence>
<evidence type="ECO:0000313" key="5">
    <source>
        <dbReference type="EMBL" id="CAB4895878.1"/>
    </source>
</evidence>
<gene>
    <name evidence="5" type="ORF">UFOPK3609_00007</name>
</gene>
<dbReference type="InterPro" id="IPR001647">
    <property type="entry name" value="HTH_TetR"/>
</dbReference>
<reference evidence="5" key="1">
    <citation type="submission" date="2020-05" db="EMBL/GenBank/DDBJ databases">
        <authorList>
            <person name="Chiriac C."/>
            <person name="Salcher M."/>
            <person name="Ghai R."/>
            <person name="Kavagutti S V."/>
        </authorList>
    </citation>
    <scope>NUCLEOTIDE SEQUENCE</scope>
</reference>
<dbReference type="InterPro" id="IPR009057">
    <property type="entry name" value="Homeodomain-like_sf"/>
</dbReference>
<name>A0A6J7FPN4_9ZZZZ</name>
<dbReference type="PANTHER" id="PTHR47506:SF1">
    <property type="entry name" value="HTH-TYPE TRANSCRIPTIONAL REGULATOR YJDC"/>
    <property type="match status" value="1"/>
</dbReference>
<dbReference type="EMBL" id="CAFBMQ010000001">
    <property type="protein sequence ID" value="CAB4895878.1"/>
    <property type="molecule type" value="Genomic_DNA"/>
</dbReference>
<dbReference type="Gene3D" id="1.10.357.10">
    <property type="entry name" value="Tetracycline Repressor, domain 2"/>
    <property type="match status" value="1"/>
</dbReference>
<protein>
    <submittedName>
        <fullName evidence="5">Unannotated protein</fullName>
    </submittedName>
</protein>
<feature type="domain" description="HTH tetR-type" evidence="4">
    <location>
        <begin position="25"/>
        <end position="85"/>
    </location>
</feature>
<keyword evidence="1" id="KW-0805">Transcription regulation</keyword>
<dbReference type="Pfam" id="PF00440">
    <property type="entry name" value="TetR_N"/>
    <property type="match status" value="1"/>
</dbReference>
<dbReference type="PROSITE" id="PS50977">
    <property type="entry name" value="HTH_TETR_2"/>
    <property type="match status" value="1"/>
</dbReference>
<dbReference type="PANTHER" id="PTHR47506">
    <property type="entry name" value="TRANSCRIPTIONAL REGULATORY PROTEIN"/>
    <property type="match status" value="1"/>
</dbReference>
<accession>A0A6J7FPN4</accession>
<dbReference type="InterPro" id="IPR040611">
    <property type="entry name" value="AlkX_C"/>
</dbReference>
<evidence type="ECO:0000259" key="4">
    <source>
        <dbReference type="PROSITE" id="PS50977"/>
    </source>
</evidence>
<dbReference type="Pfam" id="PF18556">
    <property type="entry name" value="TetR_C_35"/>
    <property type="match status" value="1"/>
</dbReference>
<dbReference type="SUPFAM" id="SSF46689">
    <property type="entry name" value="Homeodomain-like"/>
    <property type="match status" value="1"/>
</dbReference>
<evidence type="ECO:0000256" key="2">
    <source>
        <dbReference type="ARBA" id="ARBA00023125"/>
    </source>
</evidence>
<proteinExistence type="predicted"/>
<keyword evidence="3" id="KW-0804">Transcription</keyword>
<organism evidence="5">
    <name type="scientific">freshwater metagenome</name>
    <dbReference type="NCBI Taxonomy" id="449393"/>
    <lineage>
        <taxon>unclassified sequences</taxon>
        <taxon>metagenomes</taxon>
        <taxon>ecological metagenomes</taxon>
    </lineage>
</organism>